<dbReference type="FunFam" id="3.30.160.20:FF:000046">
    <property type="entry name" value="Peptidyl-tRNA hydrolase ICT1"/>
    <property type="match status" value="1"/>
</dbReference>
<evidence type="ECO:0000256" key="1">
    <source>
        <dbReference type="SAM" id="MobiDB-lite"/>
    </source>
</evidence>
<dbReference type="GO" id="GO:0016150">
    <property type="term" value="F:translation release factor activity, codon nonspecific"/>
    <property type="evidence" value="ECO:0007669"/>
    <property type="project" value="TreeGrafter"/>
</dbReference>
<name>A0A9P3PS24_LYOSH</name>
<dbReference type="Pfam" id="PF00472">
    <property type="entry name" value="RF-1"/>
    <property type="match status" value="1"/>
</dbReference>
<dbReference type="PANTHER" id="PTHR11075:SF54">
    <property type="entry name" value="LARGE RIBOSOMAL SUBUNIT PROTEIN ML62"/>
    <property type="match status" value="1"/>
</dbReference>
<proteinExistence type="predicted"/>
<dbReference type="InterPro" id="IPR052104">
    <property type="entry name" value="Mito_Release_Factor_mL62"/>
</dbReference>
<dbReference type="GO" id="GO:0070126">
    <property type="term" value="P:mitochondrial translational termination"/>
    <property type="evidence" value="ECO:0007669"/>
    <property type="project" value="TreeGrafter"/>
</dbReference>
<evidence type="ECO:0000313" key="4">
    <source>
        <dbReference type="Proteomes" id="UP001063166"/>
    </source>
</evidence>
<dbReference type="SUPFAM" id="SSF110916">
    <property type="entry name" value="Peptidyl-tRNA hydrolase domain-like"/>
    <property type="match status" value="1"/>
</dbReference>
<dbReference type="PANTHER" id="PTHR11075">
    <property type="entry name" value="PEPTIDE CHAIN RELEASE FACTOR"/>
    <property type="match status" value="1"/>
</dbReference>
<protein>
    <submittedName>
        <fullName evidence="3">RF-1 domain containing protein</fullName>
    </submittedName>
</protein>
<dbReference type="InterPro" id="IPR000352">
    <property type="entry name" value="Pep_chain_release_fac_I"/>
</dbReference>
<dbReference type="Proteomes" id="UP001063166">
    <property type="component" value="Unassembled WGS sequence"/>
</dbReference>
<dbReference type="EMBL" id="BRPK01000009">
    <property type="protein sequence ID" value="GLB41008.1"/>
    <property type="molecule type" value="Genomic_DNA"/>
</dbReference>
<dbReference type="AlphaFoldDB" id="A0A9P3PS24"/>
<dbReference type="OrthoDB" id="270639at2759"/>
<feature type="region of interest" description="Disordered" evidence="1">
    <location>
        <begin position="157"/>
        <end position="197"/>
    </location>
</feature>
<organism evidence="3 4">
    <name type="scientific">Lyophyllum shimeji</name>
    <name type="common">Hon-shimeji</name>
    <name type="synonym">Tricholoma shimeji</name>
    <dbReference type="NCBI Taxonomy" id="47721"/>
    <lineage>
        <taxon>Eukaryota</taxon>
        <taxon>Fungi</taxon>
        <taxon>Dikarya</taxon>
        <taxon>Basidiomycota</taxon>
        <taxon>Agaricomycotina</taxon>
        <taxon>Agaricomycetes</taxon>
        <taxon>Agaricomycetidae</taxon>
        <taxon>Agaricales</taxon>
        <taxon>Tricholomatineae</taxon>
        <taxon>Lyophyllaceae</taxon>
        <taxon>Lyophyllum</taxon>
    </lineage>
</organism>
<sequence>MRCLPRQKPNLVHSLTLLRRGSRNYTRPAHSLPIPPRLSALVTPEDTVKARSWISNFKTQSIPKASVELSFSRSSGPGGQHVNKVNTKATVRCPLDSPWIPEWARPVLKEDPHYVSSTNSILIQSTVYRSQAQNVEDCLSKLHNIILAASSALIKNEPSEEQKKRVAALEQADKARRRREKSYRSDIKKGRSKGGWD</sequence>
<feature type="domain" description="Prokaryotic-type class I peptide chain release factors" evidence="2">
    <location>
        <begin position="60"/>
        <end position="191"/>
    </location>
</feature>
<evidence type="ECO:0000259" key="2">
    <source>
        <dbReference type="Pfam" id="PF00472"/>
    </source>
</evidence>
<keyword evidence="4" id="KW-1185">Reference proteome</keyword>
<evidence type="ECO:0000313" key="3">
    <source>
        <dbReference type="EMBL" id="GLB41008.1"/>
    </source>
</evidence>
<reference evidence="3" key="1">
    <citation type="submission" date="2022-07" db="EMBL/GenBank/DDBJ databases">
        <title>The genome of Lyophyllum shimeji provides insight into the initial evolution of ectomycorrhizal fungal genome.</title>
        <authorList>
            <person name="Kobayashi Y."/>
            <person name="Shibata T."/>
            <person name="Hirakawa H."/>
            <person name="Shigenobu S."/>
            <person name="Nishiyama T."/>
            <person name="Yamada A."/>
            <person name="Hasebe M."/>
            <person name="Kawaguchi M."/>
        </authorList>
    </citation>
    <scope>NUCLEOTIDE SEQUENCE</scope>
    <source>
        <strain evidence="3">AT787</strain>
    </source>
</reference>
<dbReference type="Gene3D" id="3.30.160.20">
    <property type="match status" value="1"/>
</dbReference>
<dbReference type="GO" id="GO:0004045">
    <property type="term" value="F:peptidyl-tRNA hydrolase activity"/>
    <property type="evidence" value="ECO:0007669"/>
    <property type="project" value="TreeGrafter"/>
</dbReference>
<dbReference type="GO" id="GO:0005762">
    <property type="term" value="C:mitochondrial large ribosomal subunit"/>
    <property type="evidence" value="ECO:0007669"/>
    <property type="project" value="TreeGrafter"/>
</dbReference>
<accession>A0A9P3PS24</accession>
<comment type="caution">
    <text evidence="3">The sequence shown here is derived from an EMBL/GenBank/DDBJ whole genome shotgun (WGS) entry which is preliminary data.</text>
</comment>
<feature type="compositionally biased region" description="Basic and acidic residues" evidence="1">
    <location>
        <begin position="182"/>
        <end position="197"/>
    </location>
</feature>
<gene>
    <name evidence="3" type="ORF">LshimejAT787_0902230</name>
</gene>